<feature type="domain" description="ATPase BadF/BadG/BcrA/BcrD type" evidence="1">
    <location>
        <begin position="4"/>
        <end position="255"/>
    </location>
</feature>
<dbReference type="InterPro" id="IPR043129">
    <property type="entry name" value="ATPase_NBD"/>
</dbReference>
<evidence type="ECO:0000313" key="2">
    <source>
        <dbReference type="EMBL" id="PSR34672.1"/>
    </source>
</evidence>
<evidence type="ECO:0000259" key="1">
    <source>
        <dbReference type="Pfam" id="PF01869"/>
    </source>
</evidence>
<dbReference type="Proteomes" id="UP000242972">
    <property type="component" value="Unassembled WGS sequence"/>
</dbReference>
<dbReference type="InterPro" id="IPR052519">
    <property type="entry name" value="Euk-type_GlcNAc_Kinase"/>
</dbReference>
<dbReference type="Gene3D" id="3.30.420.40">
    <property type="match status" value="2"/>
</dbReference>
<dbReference type="SUPFAM" id="SSF53067">
    <property type="entry name" value="Actin-like ATPase domain"/>
    <property type="match status" value="2"/>
</dbReference>
<dbReference type="PANTHER" id="PTHR43190:SF3">
    <property type="entry name" value="N-ACETYL-D-GLUCOSAMINE KINASE"/>
    <property type="match status" value="1"/>
</dbReference>
<evidence type="ECO:0000313" key="3">
    <source>
        <dbReference type="Proteomes" id="UP000242972"/>
    </source>
</evidence>
<protein>
    <submittedName>
        <fullName evidence="2">ATPase</fullName>
    </submittedName>
</protein>
<organism evidence="2 3">
    <name type="scientific">Sulfobacillus benefaciens</name>
    <dbReference type="NCBI Taxonomy" id="453960"/>
    <lineage>
        <taxon>Bacteria</taxon>
        <taxon>Bacillati</taxon>
        <taxon>Bacillota</taxon>
        <taxon>Clostridia</taxon>
        <taxon>Eubacteriales</taxon>
        <taxon>Clostridiales Family XVII. Incertae Sedis</taxon>
        <taxon>Sulfobacillus</taxon>
    </lineage>
</organism>
<dbReference type="CDD" id="cd24007">
    <property type="entry name" value="ASKHA_NBD_eukNAGK-like"/>
    <property type="match status" value="1"/>
</dbReference>
<dbReference type="PANTHER" id="PTHR43190">
    <property type="entry name" value="N-ACETYL-D-GLUCOSAMINE KINASE"/>
    <property type="match status" value="1"/>
</dbReference>
<reference evidence="2 3" key="1">
    <citation type="journal article" date="2014" name="BMC Genomics">
        <title>Comparison of environmental and isolate Sulfobacillus genomes reveals diverse carbon, sulfur, nitrogen, and hydrogen metabolisms.</title>
        <authorList>
            <person name="Justice N.B."/>
            <person name="Norman A."/>
            <person name="Brown C.T."/>
            <person name="Singh A."/>
            <person name="Thomas B.C."/>
            <person name="Banfield J.F."/>
        </authorList>
    </citation>
    <scope>NUCLEOTIDE SEQUENCE [LARGE SCALE GENOMIC DNA]</scope>
    <source>
        <strain evidence="2">AMDSBA4</strain>
    </source>
</reference>
<accession>A0A2T2XJL1</accession>
<proteinExistence type="predicted"/>
<dbReference type="AlphaFoldDB" id="A0A2T2XJL1"/>
<sequence length="305" mass="32985">MYMGIDGGGTKTRAVLVNDSKVVAQAVAGPSNVLVAGEQRAFEAVSQVWHELHKHLQGNALEGTVLGLAGVDRSFVRDNWIRRLDQFVVGRYWLVGDYQLAWAAMTHGAPGTVGILGTGSVFYGYNGTHEARLGGYGWQLGDVGSGLLLGQEAVKAALGALDRVSEDTVLVDLVTEFFGVATVNEILAKWYTPPFEMRTVSALAGPVLSAARYDGVAHRIVQRQAYRVVRYLERLTHQLGITDVYSVGIAGGLAGLWLPWLTRSWEPLGHRVGLTVISEPPALGAAELASLWHRTGKRSDRHAFA</sequence>
<dbReference type="InterPro" id="IPR002731">
    <property type="entry name" value="ATPase_BadF"/>
</dbReference>
<dbReference type="EMBL" id="PXYW01000007">
    <property type="protein sequence ID" value="PSR34672.1"/>
    <property type="molecule type" value="Genomic_DNA"/>
</dbReference>
<dbReference type="Pfam" id="PF01869">
    <property type="entry name" value="BcrAD_BadFG"/>
    <property type="match status" value="1"/>
</dbReference>
<gene>
    <name evidence="2" type="ORF">C7B46_04345</name>
</gene>
<comment type="caution">
    <text evidence="2">The sequence shown here is derived from an EMBL/GenBank/DDBJ whole genome shotgun (WGS) entry which is preliminary data.</text>
</comment>
<name>A0A2T2XJL1_9FIRM</name>